<protein>
    <submittedName>
        <fullName evidence="2">Unannotated protein</fullName>
    </submittedName>
</protein>
<name>A0A6J6RBT4_9ZZZZ</name>
<dbReference type="GO" id="GO:0016491">
    <property type="term" value="F:oxidoreductase activity"/>
    <property type="evidence" value="ECO:0007669"/>
    <property type="project" value="InterPro"/>
</dbReference>
<dbReference type="Pfam" id="PF01593">
    <property type="entry name" value="Amino_oxidase"/>
    <property type="match status" value="1"/>
</dbReference>
<evidence type="ECO:0000313" key="3">
    <source>
        <dbReference type="EMBL" id="CAB4767381.1"/>
    </source>
</evidence>
<evidence type="ECO:0000313" key="5">
    <source>
        <dbReference type="EMBL" id="CAB4897700.1"/>
    </source>
</evidence>
<dbReference type="Gene3D" id="3.50.50.60">
    <property type="entry name" value="FAD/NAD(P)-binding domain"/>
    <property type="match status" value="1"/>
</dbReference>
<sequence length="323" mass="34796">MSDIVVVGAGLSGLTAARSLQEKGHNVVVLDKGRGLGGRMATRRVSTPDGFTAVFDHGAQFFTVRDQQFQKLVDEWIIGGIVREWCRGFVADDGHPRYVVNNGMTALTKHIAQGLDVRTSTLVFAVKPCDGNPERWTVVIDDNSRIDCDAVLMTCPLPQSYSLTVTTGVELPQDLLLTDYDRTIGLLAVLDGPSAVPAPGGLQNPDDVFSWIGDNQAKGISEVPAITFHANPTWSSTHWDDSLDHGLALITQAAQKYLGDAQIVASEYKKWRFATPRKLWPEPFFAAGTLVFAGDAFAGPKVEGAVLSGLAASQYLGDLVANN</sequence>
<dbReference type="Pfam" id="PF13450">
    <property type="entry name" value="NAD_binding_8"/>
    <property type="match status" value="1"/>
</dbReference>
<dbReference type="EMBL" id="CAFBMF010000037">
    <property type="protein sequence ID" value="CAB4897700.1"/>
    <property type="molecule type" value="Genomic_DNA"/>
</dbReference>
<dbReference type="Gene3D" id="3.90.660.10">
    <property type="match status" value="1"/>
</dbReference>
<dbReference type="SUPFAM" id="SSF51905">
    <property type="entry name" value="FAD/NAD(P)-binding domain"/>
    <property type="match status" value="1"/>
</dbReference>
<accession>A0A6J6RBT4</accession>
<gene>
    <name evidence="2" type="ORF">UFOPK2658_00991</name>
    <name evidence="3" type="ORF">UFOPK2880_00605</name>
    <name evidence="4" type="ORF">UFOPK3304_00858</name>
    <name evidence="5" type="ORF">UFOPK3494_00769</name>
</gene>
<feature type="domain" description="Amine oxidase" evidence="1">
    <location>
        <begin position="94"/>
        <end position="170"/>
    </location>
</feature>
<dbReference type="AlphaFoldDB" id="A0A6J6RBT4"/>
<dbReference type="InterPro" id="IPR036188">
    <property type="entry name" value="FAD/NAD-bd_sf"/>
</dbReference>
<dbReference type="PANTHER" id="PTHR16128:SF5">
    <property type="entry name" value="FAD_NAD(P)-BINDING OXIDOREDUCTASE FAMILY PROTEIN"/>
    <property type="match status" value="1"/>
</dbReference>
<organism evidence="2">
    <name type="scientific">freshwater metagenome</name>
    <dbReference type="NCBI Taxonomy" id="449393"/>
    <lineage>
        <taxon>unclassified sequences</taxon>
        <taxon>metagenomes</taxon>
        <taxon>ecological metagenomes</taxon>
    </lineage>
</organism>
<evidence type="ECO:0000313" key="2">
    <source>
        <dbReference type="EMBL" id="CAB4720516.1"/>
    </source>
</evidence>
<dbReference type="InterPro" id="IPR002937">
    <property type="entry name" value="Amino_oxidase"/>
</dbReference>
<dbReference type="EMBL" id="CAEZZP010000026">
    <property type="protein sequence ID" value="CAB4767381.1"/>
    <property type="molecule type" value="Genomic_DNA"/>
</dbReference>
<evidence type="ECO:0000259" key="1">
    <source>
        <dbReference type="Pfam" id="PF01593"/>
    </source>
</evidence>
<reference evidence="2" key="1">
    <citation type="submission" date="2020-05" db="EMBL/GenBank/DDBJ databases">
        <authorList>
            <person name="Chiriac C."/>
            <person name="Salcher M."/>
            <person name="Ghai R."/>
            <person name="Kavagutti S V."/>
        </authorList>
    </citation>
    <scope>NUCLEOTIDE SEQUENCE</scope>
</reference>
<dbReference type="EMBL" id="CAFBLJ010000037">
    <property type="protein sequence ID" value="CAB4868381.1"/>
    <property type="molecule type" value="Genomic_DNA"/>
</dbReference>
<evidence type="ECO:0000313" key="4">
    <source>
        <dbReference type="EMBL" id="CAB4868381.1"/>
    </source>
</evidence>
<dbReference type="EMBL" id="CAEZYH010000036">
    <property type="protein sequence ID" value="CAB4720516.1"/>
    <property type="molecule type" value="Genomic_DNA"/>
</dbReference>
<proteinExistence type="predicted"/>
<dbReference type="PANTHER" id="PTHR16128">
    <property type="entry name" value="FAD/NAD(P)-BINDING OXIDOREDUCTASE FAMILY PROTEIN"/>
    <property type="match status" value="1"/>
</dbReference>